<dbReference type="InterPro" id="IPR032396">
    <property type="entry name" value="SAS-6_N"/>
</dbReference>
<evidence type="ECO:0000313" key="10">
    <source>
        <dbReference type="Proteomes" id="UP000001542"/>
    </source>
</evidence>
<proteinExistence type="predicted"/>
<dbReference type="VEuPathDB" id="TrichDB:TVAG_587440"/>
<dbReference type="PANTHER" id="PTHR44281">
    <property type="entry name" value="SPINDLE ASSEMBLY ABNORMAL PROTEIN 6 HOMOLOG"/>
    <property type="match status" value="1"/>
</dbReference>
<keyword evidence="2" id="KW-0963">Cytoplasm</keyword>
<dbReference type="Proteomes" id="UP000001542">
    <property type="component" value="Unassembled WGS sequence"/>
</dbReference>
<protein>
    <recommendedName>
        <fullName evidence="8">Spindle assembly abnormal protein 6 N-terminal domain-containing protein</fullName>
    </recommendedName>
</protein>
<evidence type="ECO:0000256" key="4">
    <source>
        <dbReference type="ARBA" id="ARBA00023212"/>
    </source>
</evidence>
<evidence type="ECO:0000256" key="5">
    <source>
        <dbReference type="ARBA" id="ARBA00023306"/>
    </source>
</evidence>
<keyword evidence="10" id="KW-1185">Reference proteome</keyword>
<evidence type="ECO:0000313" key="9">
    <source>
        <dbReference type="EMBL" id="EAX88503.1"/>
    </source>
</evidence>
<keyword evidence="5" id="KW-0131">Cell cycle</keyword>
<dbReference type="AlphaFoldDB" id="A2G2W1"/>
<name>A2G2W1_TRIV3</name>
<reference evidence="9" key="1">
    <citation type="submission" date="2006-10" db="EMBL/GenBank/DDBJ databases">
        <authorList>
            <person name="Amadeo P."/>
            <person name="Zhao Q."/>
            <person name="Wortman J."/>
            <person name="Fraser-Liggett C."/>
            <person name="Carlton J."/>
        </authorList>
    </citation>
    <scope>NUCLEOTIDE SEQUENCE</scope>
    <source>
        <strain evidence="9">G3</strain>
    </source>
</reference>
<feature type="coiled-coil region" evidence="6">
    <location>
        <begin position="338"/>
        <end position="456"/>
    </location>
</feature>
<dbReference type="SMR" id="A2G2W1"/>
<accession>A2G2W1</accession>
<gene>
    <name evidence="9" type="ORF">TVAG_587440</name>
</gene>
<sequence>MSEEFRIDVPTTVIGYDEAITKPTLLYQFAQTFGNGVSNGPFRLQITDPENPLFLFTYELSVNDFPELKEQLKLYCQFPNLSKSFYDLLVCCVDSEDYGAVINLHDFQKPKLLLQQKTKISLYTLFQIDIVAASEAKLNQYLSGEVKRYKSAFLNKGKNYDDLTIQLQETEKSMDEMEKSYKLQLEEQDKKAQETLQKVSEQYETRLDELQKSSKEALEAARQERQKSETEMTNKYEQLLNDLRKQNAQILEEKTQVSVVKERFEEKIKSLEQQLHDANTAKATIEAQKNELSAQLLSASSTSAGFSKEAETLKEKITLLEKTVEHDKDVQDSQAKIIEGLQADVAKKDEENAQIRARLSENEDKARQHDWIAAKSKQVIEKFMAEAKELNLQIAQLKSQLDERTQQMTEMQVENAHAEERIKALNDTIDRENAEMKELRTRNDALQKQIAEMKDKSATDEITIQHLNKRLNEHELENPPCDGFSSSFKGGSQNKKLLPSLQPIADVNGAASVWDSTAFF</sequence>
<feature type="region of interest" description="Disordered" evidence="7">
    <location>
        <begin position="210"/>
        <end position="233"/>
    </location>
</feature>
<evidence type="ECO:0000256" key="3">
    <source>
        <dbReference type="ARBA" id="ARBA00023054"/>
    </source>
</evidence>
<dbReference type="PANTHER" id="PTHR44281:SF2">
    <property type="entry name" value="SPINDLE ASSEMBLY ABNORMAL PROTEIN 6 HOMOLOG"/>
    <property type="match status" value="1"/>
</dbReference>
<dbReference type="EMBL" id="DS114301">
    <property type="protein sequence ID" value="EAX88503.1"/>
    <property type="molecule type" value="Genomic_DNA"/>
</dbReference>
<evidence type="ECO:0000259" key="8">
    <source>
        <dbReference type="Pfam" id="PF16531"/>
    </source>
</evidence>
<dbReference type="InParanoid" id="A2G2W1"/>
<dbReference type="VEuPathDB" id="TrichDB:TVAGG3_0820150"/>
<dbReference type="RefSeq" id="XP_001301433.1">
    <property type="nucleotide sequence ID" value="XM_001301432.1"/>
</dbReference>
<evidence type="ECO:0000256" key="6">
    <source>
        <dbReference type="SAM" id="Coils"/>
    </source>
</evidence>
<dbReference type="OrthoDB" id="49058at2759"/>
<dbReference type="STRING" id="5722.A2G2W1"/>
<evidence type="ECO:0000256" key="7">
    <source>
        <dbReference type="SAM" id="MobiDB-lite"/>
    </source>
</evidence>
<evidence type="ECO:0000256" key="2">
    <source>
        <dbReference type="ARBA" id="ARBA00022490"/>
    </source>
</evidence>
<keyword evidence="4" id="KW-0206">Cytoskeleton</keyword>
<dbReference type="Gene3D" id="2.170.210.20">
    <property type="entry name" value="Spindle assembly abnormal protein 6, N-terminal domain"/>
    <property type="match status" value="1"/>
</dbReference>
<dbReference type="GO" id="GO:0005813">
    <property type="term" value="C:centrosome"/>
    <property type="evidence" value="ECO:0007669"/>
    <property type="project" value="UniProtKB-SubCell"/>
</dbReference>
<comment type="subcellular location">
    <subcellularLocation>
        <location evidence="1">Cytoplasm</location>
        <location evidence="1">Cytoskeleton</location>
        <location evidence="1">Microtubule organizing center</location>
        <location evidence="1">Centrosome</location>
    </subcellularLocation>
</comment>
<evidence type="ECO:0000256" key="1">
    <source>
        <dbReference type="ARBA" id="ARBA00004300"/>
    </source>
</evidence>
<feature type="domain" description="Spindle assembly abnormal protein 6 N-terminal" evidence="8">
    <location>
        <begin position="26"/>
        <end position="129"/>
    </location>
</feature>
<organism evidence="9 10">
    <name type="scientific">Trichomonas vaginalis (strain ATCC PRA-98 / G3)</name>
    <dbReference type="NCBI Taxonomy" id="412133"/>
    <lineage>
        <taxon>Eukaryota</taxon>
        <taxon>Metamonada</taxon>
        <taxon>Parabasalia</taxon>
        <taxon>Trichomonadida</taxon>
        <taxon>Trichomonadidae</taxon>
        <taxon>Trichomonas</taxon>
    </lineage>
</organism>
<dbReference type="InterPro" id="IPR038558">
    <property type="entry name" value="SAS-6_N_sf"/>
</dbReference>
<dbReference type="KEGG" id="tva:4746166"/>
<keyword evidence="3 6" id="KW-0175">Coiled coil</keyword>
<reference evidence="9" key="2">
    <citation type="journal article" date="2007" name="Science">
        <title>Draft genome sequence of the sexually transmitted pathogen Trichomonas vaginalis.</title>
        <authorList>
            <person name="Carlton J.M."/>
            <person name="Hirt R.P."/>
            <person name="Silva J.C."/>
            <person name="Delcher A.L."/>
            <person name="Schatz M."/>
            <person name="Zhao Q."/>
            <person name="Wortman J.R."/>
            <person name="Bidwell S.L."/>
            <person name="Alsmark U.C.M."/>
            <person name="Besteiro S."/>
            <person name="Sicheritz-Ponten T."/>
            <person name="Noel C.J."/>
            <person name="Dacks J.B."/>
            <person name="Foster P.G."/>
            <person name="Simillion C."/>
            <person name="Van de Peer Y."/>
            <person name="Miranda-Saavedra D."/>
            <person name="Barton G.J."/>
            <person name="Westrop G.D."/>
            <person name="Mueller S."/>
            <person name="Dessi D."/>
            <person name="Fiori P.L."/>
            <person name="Ren Q."/>
            <person name="Paulsen I."/>
            <person name="Zhang H."/>
            <person name="Bastida-Corcuera F.D."/>
            <person name="Simoes-Barbosa A."/>
            <person name="Brown M.T."/>
            <person name="Hayes R.D."/>
            <person name="Mukherjee M."/>
            <person name="Okumura C.Y."/>
            <person name="Schneider R."/>
            <person name="Smith A.J."/>
            <person name="Vanacova S."/>
            <person name="Villalvazo M."/>
            <person name="Haas B.J."/>
            <person name="Pertea M."/>
            <person name="Feldblyum T.V."/>
            <person name="Utterback T.R."/>
            <person name="Shu C.L."/>
            <person name="Osoegawa K."/>
            <person name="de Jong P.J."/>
            <person name="Hrdy I."/>
            <person name="Horvathova L."/>
            <person name="Zubacova Z."/>
            <person name="Dolezal P."/>
            <person name="Malik S.B."/>
            <person name="Logsdon J.M. Jr."/>
            <person name="Henze K."/>
            <person name="Gupta A."/>
            <person name="Wang C.C."/>
            <person name="Dunne R.L."/>
            <person name="Upcroft J.A."/>
            <person name="Upcroft P."/>
            <person name="White O."/>
            <person name="Salzberg S.L."/>
            <person name="Tang P."/>
            <person name="Chiu C.-H."/>
            <person name="Lee Y.-S."/>
            <person name="Embley T.M."/>
            <person name="Coombs G.H."/>
            <person name="Mottram J.C."/>
            <person name="Tachezy J."/>
            <person name="Fraser-Liggett C.M."/>
            <person name="Johnson P.J."/>
        </authorList>
    </citation>
    <scope>NUCLEOTIDE SEQUENCE [LARGE SCALE GENOMIC DNA]</scope>
    <source>
        <strain evidence="9">G3</strain>
    </source>
</reference>
<dbReference type="Pfam" id="PF16531">
    <property type="entry name" value="SAS-6_N"/>
    <property type="match status" value="1"/>
</dbReference>